<dbReference type="GeneID" id="63972437"/>
<feature type="active site" evidence="9">
    <location>
        <position position="11"/>
    </location>
</feature>
<evidence type="ECO:0000256" key="1">
    <source>
        <dbReference type="ARBA" id="ARBA00005091"/>
    </source>
</evidence>
<dbReference type="RefSeq" id="WP_007494533.1">
    <property type="nucleotide sequence ID" value="NZ_KN174162.1"/>
</dbReference>
<dbReference type="Gene3D" id="3.20.20.70">
    <property type="entry name" value="Aldolase class I"/>
    <property type="match status" value="1"/>
</dbReference>
<dbReference type="GO" id="GO:0016829">
    <property type="term" value="F:lyase activity"/>
    <property type="evidence" value="ECO:0007669"/>
    <property type="project" value="UniProtKB-KW"/>
</dbReference>
<evidence type="ECO:0000256" key="3">
    <source>
        <dbReference type="ARBA" id="ARBA00011152"/>
    </source>
</evidence>
<dbReference type="PATRIC" id="fig|742738.3.peg.1229"/>
<dbReference type="PANTHER" id="PTHR21235">
    <property type="entry name" value="IMIDAZOLE GLYCEROL PHOSPHATE SYNTHASE SUBUNIT HISF/H IGP SYNTHASE SUBUNIT HISF/H"/>
    <property type="match status" value="1"/>
</dbReference>
<comment type="similarity">
    <text evidence="2 9 10">Belongs to the HisA/HisF family.</text>
</comment>
<comment type="catalytic activity">
    <reaction evidence="8 9">
        <text>5-[(5-phospho-1-deoxy-D-ribulos-1-ylimino)methylamino]-1-(5-phospho-beta-D-ribosyl)imidazole-4-carboxamide + L-glutamine = D-erythro-1-(imidazol-4-yl)glycerol 3-phosphate + 5-amino-1-(5-phospho-beta-D-ribosyl)imidazole-4-carboxamide + L-glutamate + H(+)</text>
        <dbReference type="Rhea" id="RHEA:24793"/>
        <dbReference type="ChEBI" id="CHEBI:15378"/>
        <dbReference type="ChEBI" id="CHEBI:29985"/>
        <dbReference type="ChEBI" id="CHEBI:58278"/>
        <dbReference type="ChEBI" id="CHEBI:58359"/>
        <dbReference type="ChEBI" id="CHEBI:58475"/>
        <dbReference type="ChEBI" id="CHEBI:58525"/>
        <dbReference type="EC" id="4.3.2.10"/>
    </reaction>
</comment>
<dbReference type="GO" id="GO:0000107">
    <property type="term" value="F:imidazoleglycerol-phosphate synthase activity"/>
    <property type="evidence" value="ECO:0007669"/>
    <property type="project" value="UniProtKB-UniRule"/>
</dbReference>
<organism evidence="11 12">
    <name type="scientific">Flavonifractor plautii 1_3_50AFAA</name>
    <dbReference type="NCBI Taxonomy" id="742738"/>
    <lineage>
        <taxon>Bacteria</taxon>
        <taxon>Bacillati</taxon>
        <taxon>Bacillota</taxon>
        <taxon>Clostridia</taxon>
        <taxon>Eubacteriales</taxon>
        <taxon>Oscillospiraceae</taxon>
        <taxon>Flavonifractor</taxon>
    </lineage>
</organism>
<accession>A0A096BB21</accession>
<reference evidence="11 12" key="1">
    <citation type="submission" date="2011-08" db="EMBL/GenBank/DDBJ databases">
        <title>The Genome Sequence of Clostridium orbiscindens 1_3_50AFAA.</title>
        <authorList>
            <consortium name="The Broad Institute Genome Sequencing Platform"/>
            <person name="Earl A."/>
            <person name="Ward D."/>
            <person name="Feldgarden M."/>
            <person name="Gevers D."/>
            <person name="Daigneault M."/>
            <person name="Strauss J."/>
            <person name="Allen-Vercoe E."/>
            <person name="Young S.K."/>
            <person name="Zeng Q."/>
            <person name="Gargeya S."/>
            <person name="Fitzgerald M."/>
            <person name="Haas B."/>
            <person name="Abouelleil A."/>
            <person name="Alvarado L."/>
            <person name="Arachchi H.M."/>
            <person name="Berlin A."/>
            <person name="Brown A."/>
            <person name="Chapman S.B."/>
            <person name="Chen Z."/>
            <person name="Dunbar C."/>
            <person name="Freedman E."/>
            <person name="Gearin G."/>
            <person name="Gellesch M."/>
            <person name="Goldberg J."/>
            <person name="Griggs A."/>
            <person name="Gujja S."/>
            <person name="Heiman D."/>
            <person name="Howarth C."/>
            <person name="Larson L."/>
            <person name="Lui A."/>
            <person name="MacDonald P.J.P."/>
            <person name="Montmayeur A."/>
            <person name="Murphy C."/>
            <person name="Neiman D."/>
            <person name="Pearson M."/>
            <person name="Priest M."/>
            <person name="Roberts A."/>
            <person name="Saif S."/>
            <person name="Shea T."/>
            <person name="Shenoy N."/>
            <person name="Sisk P."/>
            <person name="Stolte C."/>
            <person name="Sykes S."/>
            <person name="Wortman J."/>
            <person name="Nusbaum C."/>
            <person name="Birren B."/>
        </authorList>
    </citation>
    <scope>NUCLEOTIDE SEQUENCE [LARGE SCALE GENOMIC DNA]</scope>
    <source>
        <strain evidence="11 12">1_3_50AFAA</strain>
    </source>
</reference>
<keyword evidence="12" id="KW-1185">Reference proteome</keyword>
<sequence length="252" mass="26516">MVTKRIIPCLDVRDGRVVKGVNFQGLRDVSDPVALAEHYSRSGADELVFYDITASHEGRKLFTDILTKVASAIFIPLTVGGGIRGLDDFERVLACGADKVSVNSGAVRNSALIGEAARRYGDQCVVLSVDVKRVDGSYHVFLNGGRVDTGLDALEWVRRGVDAGAGEVVVNSMDTDGVKGGFDVELLRAVSRAVSVPVVASGGAGSAADFAALFRALPELSAGLAASIFHFGEVTIPALKRVLAEEGVCVRL</sequence>
<protein>
    <recommendedName>
        <fullName evidence="9">Imidazole glycerol phosphate synthase subunit HisF</fullName>
        <ecNumber evidence="9">4.3.2.10</ecNumber>
    </recommendedName>
    <alternativeName>
        <fullName evidence="9">IGP synthase cyclase subunit</fullName>
    </alternativeName>
    <alternativeName>
        <fullName evidence="9">IGP synthase subunit HisF</fullName>
    </alternativeName>
    <alternativeName>
        <fullName evidence="9">ImGP synthase subunit HisF</fullName>
        <shortName evidence="9">IGPS subunit HisF</shortName>
    </alternativeName>
</protein>
<dbReference type="Pfam" id="PF00977">
    <property type="entry name" value="His_biosynth"/>
    <property type="match status" value="1"/>
</dbReference>
<dbReference type="UniPathway" id="UPA00031">
    <property type="reaction ID" value="UER00010"/>
</dbReference>
<evidence type="ECO:0000313" key="12">
    <source>
        <dbReference type="Proteomes" id="UP000029585"/>
    </source>
</evidence>
<name>A0A096BB21_FLAPL</name>
<dbReference type="eggNOG" id="COG0107">
    <property type="taxonomic scope" value="Bacteria"/>
</dbReference>
<evidence type="ECO:0000256" key="5">
    <source>
        <dbReference type="ARBA" id="ARBA00023102"/>
    </source>
</evidence>
<dbReference type="SUPFAM" id="SSF51366">
    <property type="entry name" value="Ribulose-phoshate binding barrel"/>
    <property type="match status" value="1"/>
</dbReference>
<keyword evidence="6 9" id="KW-0456">Lyase</keyword>
<dbReference type="InterPro" id="IPR011060">
    <property type="entry name" value="RibuloseP-bd_barrel"/>
</dbReference>
<dbReference type="PANTHER" id="PTHR21235:SF2">
    <property type="entry name" value="IMIDAZOLE GLYCEROL PHOSPHATE SYNTHASE HISHF"/>
    <property type="match status" value="1"/>
</dbReference>
<keyword evidence="4 9" id="KW-0028">Amino-acid biosynthesis</keyword>
<proteinExistence type="inferred from homology"/>
<dbReference type="InterPro" id="IPR004651">
    <property type="entry name" value="HisF"/>
</dbReference>
<evidence type="ECO:0000256" key="9">
    <source>
        <dbReference type="HAMAP-Rule" id="MF_01013"/>
    </source>
</evidence>
<evidence type="ECO:0000256" key="8">
    <source>
        <dbReference type="ARBA" id="ARBA00047838"/>
    </source>
</evidence>
<evidence type="ECO:0000256" key="10">
    <source>
        <dbReference type="RuleBase" id="RU003657"/>
    </source>
</evidence>
<comment type="function">
    <text evidence="7 9">IGPS catalyzes the conversion of PRFAR and glutamine to IGP, AICAR and glutamate. The HisF subunit catalyzes the cyclization activity that produces IGP and AICAR from PRFAR using the ammonia provided by the HisH subunit.</text>
</comment>
<dbReference type="AlphaFoldDB" id="A0A096BB21"/>
<dbReference type="CDD" id="cd04731">
    <property type="entry name" value="HisF"/>
    <property type="match status" value="1"/>
</dbReference>
<dbReference type="NCBIfam" id="TIGR00735">
    <property type="entry name" value="hisF"/>
    <property type="match status" value="1"/>
</dbReference>
<dbReference type="GO" id="GO:0005737">
    <property type="term" value="C:cytoplasm"/>
    <property type="evidence" value="ECO:0007669"/>
    <property type="project" value="UniProtKB-SubCell"/>
</dbReference>
<dbReference type="HOGENOM" id="CLU_048577_4_0_9"/>
<keyword evidence="9" id="KW-0963">Cytoplasm</keyword>
<dbReference type="InterPro" id="IPR006062">
    <property type="entry name" value="His_biosynth"/>
</dbReference>
<dbReference type="InterPro" id="IPR050064">
    <property type="entry name" value="IGPS_HisA/HisF"/>
</dbReference>
<comment type="pathway">
    <text evidence="1 9">Amino-acid biosynthesis; L-histidine biosynthesis; L-histidine from 5-phospho-alpha-D-ribose 1-diphosphate: step 5/9.</text>
</comment>
<evidence type="ECO:0000313" key="11">
    <source>
        <dbReference type="EMBL" id="KGF56270.1"/>
    </source>
</evidence>
<evidence type="ECO:0000256" key="2">
    <source>
        <dbReference type="ARBA" id="ARBA00009667"/>
    </source>
</evidence>
<dbReference type="HAMAP" id="MF_01013">
    <property type="entry name" value="HisF"/>
    <property type="match status" value="1"/>
</dbReference>
<dbReference type="EC" id="4.3.2.10" evidence="9"/>
<dbReference type="EMBL" id="ADLO01000045">
    <property type="protein sequence ID" value="KGF56270.1"/>
    <property type="molecule type" value="Genomic_DNA"/>
</dbReference>
<dbReference type="Proteomes" id="UP000029585">
    <property type="component" value="Unassembled WGS sequence"/>
</dbReference>
<keyword evidence="5 9" id="KW-0368">Histidine biosynthesis</keyword>
<comment type="caution">
    <text evidence="11">The sequence shown here is derived from an EMBL/GenBank/DDBJ whole genome shotgun (WGS) entry which is preliminary data.</text>
</comment>
<evidence type="ECO:0000256" key="7">
    <source>
        <dbReference type="ARBA" id="ARBA00025475"/>
    </source>
</evidence>
<feature type="active site" evidence="9">
    <location>
        <position position="130"/>
    </location>
</feature>
<evidence type="ECO:0000256" key="6">
    <source>
        <dbReference type="ARBA" id="ARBA00023239"/>
    </source>
</evidence>
<dbReference type="GO" id="GO:0000105">
    <property type="term" value="P:L-histidine biosynthetic process"/>
    <property type="evidence" value="ECO:0007669"/>
    <property type="project" value="UniProtKB-UniRule"/>
</dbReference>
<comment type="subunit">
    <text evidence="3 9">Heterodimer of HisH and HisF.</text>
</comment>
<comment type="subcellular location">
    <subcellularLocation>
        <location evidence="9">Cytoplasm</location>
    </subcellularLocation>
</comment>
<evidence type="ECO:0000256" key="4">
    <source>
        <dbReference type="ARBA" id="ARBA00022605"/>
    </source>
</evidence>
<gene>
    <name evidence="9" type="primary">hisF</name>
    <name evidence="11" type="ORF">HMPREF9460_01185</name>
</gene>
<dbReference type="InterPro" id="IPR013785">
    <property type="entry name" value="Aldolase_TIM"/>
</dbReference>